<evidence type="ECO:0000256" key="8">
    <source>
        <dbReference type="RuleBase" id="RU003567"/>
    </source>
</evidence>
<dbReference type="Pfam" id="PF00574">
    <property type="entry name" value="CLP_protease"/>
    <property type="match status" value="1"/>
</dbReference>
<comment type="catalytic activity">
    <reaction evidence="6 7">
        <text>Hydrolysis of proteins to small peptides in the presence of ATP and magnesium. alpha-casein is the usual test substrate. In the absence of ATP, only oligopeptides shorter than five residues are hydrolyzed (such as succinyl-Leu-Tyr-|-NHMec, and Leu-Tyr-Leu-|-Tyr-Trp, in which cleavage of the -Tyr-|-Leu- and -Tyr-|-Trp bonds also occurs).</text>
        <dbReference type="EC" id="3.4.21.92"/>
    </reaction>
</comment>
<accession>A0A1H2VC78</accession>
<dbReference type="PANTHER" id="PTHR10381:SF70">
    <property type="entry name" value="ATP-DEPENDENT CLP PROTEASE PROTEOLYTIC SUBUNIT"/>
    <property type="match status" value="1"/>
</dbReference>
<evidence type="ECO:0000313" key="10">
    <source>
        <dbReference type="Proteomes" id="UP000198534"/>
    </source>
</evidence>
<dbReference type="EMBL" id="FNNQ01000005">
    <property type="protein sequence ID" value="SDW65893.1"/>
    <property type="molecule type" value="Genomic_DNA"/>
</dbReference>
<keyword evidence="3 9" id="KW-0645">Protease</keyword>
<evidence type="ECO:0000313" key="9">
    <source>
        <dbReference type="EMBL" id="SDW65893.1"/>
    </source>
</evidence>
<dbReference type="GO" id="GO:0009368">
    <property type="term" value="C:endopeptidase Clp complex"/>
    <property type="evidence" value="ECO:0007669"/>
    <property type="project" value="TreeGrafter"/>
</dbReference>
<dbReference type="InterPro" id="IPR033135">
    <property type="entry name" value="ClpP_His_AS"/>
</dbReference>
<sequence>MGAVLLAAGAEGKRRALANAEVMIHQPHGGTKGQATDIEISARRILQTRETINKILAKRTGQSLSKINRDTDRDYFLNAEEAKKYGLIDEVII</sequence>
<evidence type="ECO:0000256" key="2">
    <source>
        <dbReference type="ARBA" id="ARBA00022490"/>
    </source>
</evidence>
<dbReference type="GO" id="GO:0004252">
    <property type="term" value="F:serine-type endopeptidase activity"/>
    <property type="evidence" value="ECO:0007669"/>
    <property type="project" value="UniProtKB-EC"/>
</dbReference>
<dbReference type="Gene3D" id="3.90.226.10">
    <property type="entry name" value="2-enoyl-CoA Hydratase, Chain A, domain 1"/>
    <property type="match status" value="1"/>
</dbReference>
<dbReference type="GO" id="GO:0004176">
    <property type="term" value="F:ATP-dependent peptidase activity"/>
    <property type="evidence" value="ECO:0007669"/>
    <property type="project" value="InterPro"/>
</dbReference>
<evidence type="ECO:0000256" key="4">
    <source>
        <dbReference type="ARBA" id="ARBA00022801"/>
    </source>
</evidence>
<dbReference type="AlphaFoldDB" id="A0A1H2VC78"/>
<organism evidence="9 10">
    <name type="scientific">Marininema mesophilum</name>
    <dbReference type="NCBI Taxonomy" id="1048340"/>
    <lineage>
        <taxon>Bacteria</taxon>
        <taxon>Bacillati</taxon>
        <taxon>Bacillota</taxon>
        <taxon>Bacilli</taxon>
        <taxon>Bacillales</taxon>
        <taxon>Thermoactinomycetaceae</taxon>
        <taxon>Marininema</taxon>
    </lineage>
</organism>
<feature type="active site" evidence="7">
    <location>
        <position position="25"/>
    </location>
</feature>
<keyword evidence="2" id="KW-0963">Cytoplasm</keyword>
<dbReference type="GO" id="GO:0006515">
    <property type="term" value="P:protein quality control for misfolded or incompletely synthesized proteins"/>
    <property type="evidence" value="ECO:0007669"/>
    <property type="project" value="TreeGrafter"/>
</dbReference>
<dbReference type="PROSITE" id="PS00382">
    <property type="entry name" value="CLP_PROTEASE_HIS"/>
    <property type="match status" value="1"/>
</dbReference>
<comment type="similarity">
    <text evidence="1 8">Belongs to the peptidase S14 family.</text>
</comment>
<dbReference type="STRING" id="1048340.SAMN05444487_10558"/>
<keyword evidence="4" id="KW-0378">Hydrolase</keyword>
<name>A0A1H2VC78_9BACL</name>
<dbReference type="CDD" id="cd07017">
    <property type="entry name" value="S14_ClpP_2"/>
    <property type="match status" value="1"/>
</dbReference>
<proteinExistence type="inferred from homology"/>
<evidence type="ECO:0000256" key="1">
    <source>
        <dbReference type="ARBA" id="ARBA00007039"/>
    </source>
</evidence>
<dbReference type="InterPro" id="IPR023562">
    <property type="entry name" value="ClpP/TepA"/>
</dbReference>
<dbReference type="GO" id="GO:0051117">
    <property type="term" value="F:ATPase binding"/>
    <property type="evidence" value="ECO:0007669"/>
    <property type="project" value="TreeGrafter"/>
</dbReference>
<gene>
    <name evidence="9" type="ORF">SAMN05444487_10558</name>
</gene>
<dbReference type="Proteomes" id="UP000198534">
    <property type="component" value="Unassembled WGS sequence"/>
</dbReference>
<evidence type="ECO:0000256" key="5">
    <source>
        <dbReference type="ARBA" id="ARBA00022825"/>
    </source>
</evidence>
<keyword evidence="5" id="KW-0720">Serine protease</keyword>
<dbReference type="SUPFAM" id="SSF52096">
    <property type="entry name" value="ClpP/crotonase"/>
    <property type="match status" value="1"/>
</dbReference>
<dbReference type="InterPro" id="IPR029045">
    <property type="entry name" value="ClpP/crotonase-like_dom_sf"/>
</dbReference>
<dbReference type="InterPro" id="IPR001907">
    <property type="entry name" value="ClpP"/>
</dbReference>
<protein>
    <recommendedName>
        <fullName evidence="8">ATP-dependent Clp protease proteolytic subunit</fullName>
    </recommendedName>
</protein>
<evidence type="ECO:0000256" key="3">
    <source>
        <dbReference type="ARBA" id="ARBA00022670"/>
    </source>
</evidence>
<evidence type="ECO:0000256" key="7">
    <source>
        <dbReference type="PROSITE-ProRule" id="PRU10086"/>
    </source>
</evidence>
<evidence type="ECO:0000256" key="6">
    <source>
        <dbReference type="ARBA" id="ARBA00034021"/>
    </source>
</evidence>
<dbReference type="PRINTS" id="PR00127">
    <property type="entry name" value="CLPPROTEASEP"/>
</dbReference>
<reference evidence="9 10" key="1">
    <citation type="submission" date="2016-10" db="EMBL/GenBank/DDBJ databases">
        <authorList>
            <person name="de Groot N.N."/>
        </authorList>
    </citation>
    <scope>NUCLEOTIDE SEQUENCE [LARGE SCALE GENOMIC DNA]</scope>
    <source>
        <strain evidence="9 10">DSM 45610</strain>
    </source>
</reference>
<dbReference type="PANTHER" id="PTHR10381">
    <property type="entry name" value="ATP-DEPENDENT CLP PROTEASE PROTEOLYTIC SUBUNIT"/>
    <property type="match status" value="1"/>
</dbReference>
<keyword evidence="10" id="KW-1185">Reference proteome</keyword>